<dbReference type="OrthoDB" id="9153660at2"/>
<feature type="compositionally biased region" description="Polar residues" evidence="1">
    <location>
        <begin position="373"/>
        <end position="382"/>
    </location>
</feature>
<dbReference type="AlphaFoldDB" id="A0A4S1WCT4"/>
<organism evidence="2 3">
    <name type="scientific">Sphingomonas naasensis</name>
    <dbReference type="NCBI Taxonomy" id="1344951"/>
    <lineage>
        <taxon>Bacteria</taxon>
        <taxon>Pseudomonadati</taxon>
        <taxon>Pseudomonadota</taxon>
        <taxon>Alphaproteobacteria</taxon>
        <taxon>Sphingomonadales</taxon>
        <taxon>Sphingomonadaceae</taxon>
        <taxon>Sphingomonas</taxon>
    </lineage>
</organism>
<name>A0A4S1WCT4_9SPHN</name>
<feature type="compositionally biased region" description="Low complexity" evidence="1">
    <location>
        <begin position="16"/>
        <end position="25"/>
    </location>
</feature>
<evidence type="ECO:0000313" key="2">
    <source>
        <dbReference type="EMBL" id="TGX40748.1"/>
    </source>
</evidence>
<proteinExistence type="predicted"/>
<evidence type="ECO:0000256" key="1">
    <source>
        <dbReference type="SAM" id="MobiDB-lite"/>
    </source>
</evidence>
<feature type="compositionally biased region" description="Basic and acidic residues" evidence="1">
    <location>
        <begin position="1"/>
        <end position="15"/>
    </location>
</feature>
<feature type="region of interest" description="Disordered" evidence="1">
    <location>
        <begin position="1"/>
        <end position="36"/>
    </location>
</feature>
<feature type="region of interest" description="Disordered" evidence="1">
    <location>
        <begin position="289"/>
        <end position="382"/>
    </location>
</feature>
<reference evidence="2 3" key="1">
    <citation type="submission" date="2019-04" db="EMBL/GenBank/DDBJ databases">
        <title>Sphingomonas psychrotolerans sp. nov., isolated from soil in the Tianshan Mountains, Xinjiang, China.</title>
        <authorList>
            <person name="Luo Y."/>
            <person name="Sheng H."/>
        </authorList>
    </citation>
    <scope>NUCLEOTIDE SEQUENCE [LARGE SCALE GENOMIC DNA]</scope>
    <source>
        <strain evidence="2 3">KIS18-15</strain>
    </source>
</reference>
<evidence type="ECO:0000313" key="3">
    <source>
        <dbReference type="Proteomes" id="UP000309848"/>
    </source>
</evidence>
<keyword evidence="3" id="KW-1185">Reference proteome</keyword>
<dbReference type="RefSeq" id="WP_135986296.1">
    <property type="nucleotide sequence ID" value="NZ_JAASQM010000005.1"/>
</dbReference>
<accession>A0A4S1WCT4</accession>
<sequence length="382" mass="42287">MADSLMREGRSERATATHAAAAPVRGDPPPPAPLQQRLNRRTLPLQLMARRLSARAPVQRMPQANGVVQLIRPHAQDVGRDFQVYYPGPDSGPIIAVYNGTLDNQNYRFTTSRGRSITVTEDRIIGYRPTVGGMHPPGQIRPPEENVQGRTEVLLSEADLSGAMARQRQDRSLVDRMVVSTFEQTPDYASYQQNRRDLEVQGVPILNNMNIARTQDTANRLSGVGPNANLHFQMPRVPQGTQGYSTPRLIHDTLTLPSMMQRNDVTVSITAPDPSSYAKPATHNTFYSLENGGAVKNTGMTQSDTGPDDDLEKYGYAHRQTTKDASTGAAAKRKKYKFTPSKSEHADFHQPDPNRKHEEDDDDMGRGSFGAPNMTQPLVPTY</sequence>
<dbReference type="Proteomes" id="UP000309848">
    <property type="component" value="Unassembled WGS sequence"/>
</dbReference>
<protein>
    <submittedName>
        <fullName evidence="2">Uncharacterized protein</fullName>
    </submittedName>
</protein>
<feature type="compositionally biased region" description="Basic and acidic residues" evidence="1">
    <location>
        <begin position="342"/>
        <end position="358"/>
    </location>
</feature>
<gene>
    <name evidence="2" type="ORF">E5A74_14790</name>
</gene>
<dbReference type="EMBL" id="SRXU01000006">
    <property type="protein sequence ID" value="TGX40748.1"/>
    <property type="molecule type" value="Genomic_DNA"/>
</dbReference>
<comment type="caution">
    <text evidence="2">The sequence shown here is derived from an EMBL/GenBank/DDBJ whole genome shotgun (WGS) entry which is preliminary data.</text>
</comment>